<dbReference type="GO" id="GO:0006355">
    <property type="term" value="P:regulation of DNA-templated transcription"/>
    <property type="evidence" value="ECO:0007669"/>
    <property type="project" value="InterPro"/>
</dbReference>
<dbReference type="InterPro" id="IPR039187">
    <property type="entry name" value="SNO_AAA"/>
</dbReference>
<dbReference type="Proteomes" id="UP001190700">
    <property type="component" value="Unassembled WGS sequence"/>
</dbReference>
<name>A0AAE0LDK1_9CHLO</name>
<comment type="similarity">
    <text evidence="1">Belongs to the SBNO family.</text>
</comment>
<proteinExistence type="inferred from homology"/>
<organism evidence="6 7">
    <name type="scientific">Cymbomonas tetramitiformis</name>
    <dbReference type="NCBI Taxonomy" id="36881"/>
    <lineage>
        <taxon>Eukaryota</taxon>
        <taxon>Viridiplantae</taxon>
        <taxon>Chlorophyta</taxon>
        <taxon>Pyramimonadophyceae</taxon>
        <taxon>Pyramimonadales</taxon>
        <taxon>Pyramimonadaceae</taxon>
        <taxon>Cymbomonas</taxon>
    </lineage>
</organism>
<dbReference type="Gene3D" id="3.40.50.300">
    <property type="entry name" value="P-loop containing nucleotide triphosphate hydrolases"/>
    <property type="match status" value="1"/>
</dbReference>
<dbReference type="GO" id="GO:0031490">
    <property type="term" value="F:chromatin DNA binding"/>
    <property type="evidence" value="ECO:0007669"/>
    <property type="project" value="TreeGrafter"/>
</dbReference>
<evidence type="ECO:0000259" key="4">
    <source>
        <dbReference type="Pfam" id="PF13871"/>
    </source>
</evidence>
<reference evidence="6 7" key="1">
    <citation type="journal article" date="2015" name="Genome Biol. Evol.">
        <title>Comparative Genomics of a Bacterivorous Green Alga Reveals Evolutionary Causalities and Consequences of Phago-Mixotrophic Mode of Nutrition.</title>
        <authorList>
            <person name="Burns J.A."/>
            <person name="Paasch A."/>
            <person name="Narechania A."/>
            <person name="Kim E."/>
        </authorList>
    </citation>
    <scope>NUCLEOTIDE SEQUENCE [LARGE SCALE GENOMIC DNA]</scope>
    <source>
        <strain evidence="6 7">PLY_AMNH</strain>
    </source>
</reference>
<keyword evidence="2" id="KW-0175">Coiled coil</keyword>
<sequence>MNDQDEGLADISAPVEEGEVLHQSMPEEGLEHQGLQNHGFKEVYESYKPKKVQEGMQHTDPVVETLSLSAMDPPDISYQHHLADVVQDGRLSSLQLESILYACMRFEKRIDDGSRAGFFLGDGTGVGKGRQVAGVIMELWRTTKLRRALWLSVSTDLKWDAKRDMRDLGAEHIRVYPSHDSLPRADADLEASGVVDGILFGTYSLLISGAGKGDDVEALLQPNSRLAQIVSWLKGAHEEAPIIIFDECHKAKNLKPARGKPTKTAKCVVEIQRLLPEARVIYCSATGASEPSNLGYMTRLGNFGFNSFGQVVNTLESSGLGAMEMFAMGLKAMGAYLARTLSYKGAEFEVYNTTLDPEFKMMYNRSCDFWRLLLKVFDAAGEMSGRRKKVKMAQFWGTHQRFYRMMLMASKVPETAKRATSALYQHNMSVVIGLQSTGEASSKRCVEEMDDDDLIEDFISAPREMLKRLIETQFPTKSSSRAYGLDLLVRKVKESVAAWQAAPTVSWAVQAARNARAPEGAEGEDADMEVIAEKDLDQVEREKLEHAKRTGMFMDFAGNEENIAPTTNSASAMEAKPQVADNTSAEQLRQRLRDSQARLNREHADVAMLRTQGQVAAAEEDVIVLDEDDDDEKISIMQRARARIPPDTMPQSKRFRVEEKPQLRPQGTEKDGEVTRFQRDALELVNEYVALEAQAKANEDEPACPTATSTPAKMQIDERPLYPAEISSLEGGMGDAINFDIEDDAEDDEGMRECPNLKGVKELLLHAVDALELPPNPLDHLIDLLGGSSHVAEMTGRSKRLEKAEAGGFQYNKRCEGMSRKAVNFRERQAFQNGEKLVAIISEAASTGISLQSDKRCPNQRRRLHITLELPWSADKAMQQFGRTHRSNQSSAPKYCIVVSPVCGEKRFASAAAKRLASLGALTKGDRRCMGAGFELKPFDIDNPYGKRAITRVYEDVIKMQAPMPGVTDPEAPPGYSCWHDFMRKELENVGIDLPKYRMGQCQIPRNIEKVDLFLNRILGLPLHVQSAFFEHFFQTYEATITVAKSEGKYDDGIVELRAESIKMKPNYPQQIYRCPESGTTTNLAILRVDKGVTFDSAKAKLAEHRALGARAQGALPDVRHSDADSGFWIGRRKYFNTGYPLIVLAVETARRYQAGQHYGHRRWFRIIRPNNGDAVSMDYENLEIKYKRLDDEARTEHVWNFWMALCEKQKVGTAVKRIEFVTLVTGAVLPVWNLIEQAHQQHIKESGDEGVSVRKVRIVRAELSDAPRTIGLQIDPQSTASLRRMLTQYTEEQDEMKAVTIKDPANL</sequence>
<dbReference type="InterPro" id="IPR026741">
    <property type="entry name" value="SNO"/>
</dbReference>
<evidence type="ECO:0000313" key="6">
    <source>
        <dbReference type="EMBL" id="KAK3280835.1"/>
    </source>
</evidence>
<evidence type="ECO:0000256" key="1">
    <source>
        <dbReference type="ARBA" id="ARBA00006992"/>
    </source>
</evidence>
<dbReference type="PANTHER" id="PTHR12706:SF30">
    <property type="entry name" value="PROTEIN STRAWBERRY NOTCH-RELATED"/>
    <property type="match status" value="1"/>
</dbReference>
<dbReference type="EMBL" id="LGRX02004240">
    <property type="protein sequence ID" value="KAK3280835.1"/>
    <property type="molecule type" value="Genomic_DNA"/>
</dbReference>
<evidence type="ECO:0000256" key="2">
    <source>
        <dbReference type="SAM" id="Coils"/>
    </source>
</evidence>
<feature type="region of interest" description="Disordered" evidence="3">
    <location>
        <begin position="646"/>
        <end position="673"/>
    </location>
</feature>
<protein>
    <submittedName>
        <fullName evidence="6">Uncharacterized protein</fullName>
    </submittedName>
</protein>
<keyword evidence="7" id="KW-1185">Reference proteome</keyword>
<feature type="domain" description="Strawberry notch helicase C" evidence="4">
    <location>
        <begin position="776"/>
        <end position="1055"/>
    </location>
</feature>
<dbReference type="Pfam" id="PF13872">
    <property type="entry name" value="AAA_34"/>
    <property type="match status" value="1"/>
</dbReference>
<dbReference type="InterPro" id="IPR027417">
    <property type="entry name" value="P-loop_NTPase"/>
</dbReference>
<dbReference type="GO" id="GO:0005634">
    <property type="term" value="C:nucleus"/>
    <property type="evidence" value="ECO:0007669"/>
    <property type="project" value="TreeGrafter"/>
</dbReference>
<comment type="caution">
    <text evidence="6">The sequence shown here is derived from an EMBL/GenBank/DDBJ whole genome shotgun (WGS) entry which is preliminary data.</text>
</comment>
<dbReference type="InterPro" id="IPR026937">
    <property type="entry name" value="SBNO_Helicase_C_dom"/>
</dbReference>
<accession>A0AAE0LDK1</accession>
<feature type="compositionally biased region" description="Basic and acidic residues" evidence="3">
    <location>
        <begin position="655"/>
        <end position="673"/>
    </location>
</feature>
<dbReference type="Pfam" id="PF13871">
    <property type="entry name" value="Helicase_C_4"/>
    <property type="match status" value="1"/>
</dbReference>
<feature type="domain" description="Strawberry notch AAA" evidence="5">
    <location>
        <begin position="57"/>
        <end position="365"/>
    </location>
</feature>
<evidence type="ECO:0000256" key="3">
    <source>
        <dbReference type="SAM" id="MobiDB-lite"/>
    </source>
</evidence>
<feature type="coiled-coil region" evidence="2">
    <location>
        <begin position="674"/>
        <end position="701"/>
    </location>
</feature>
<evidence type="ECO:0000313" key="7">
    <source>
        <dbReference type="Proteomes" id="UP001190700"/>
    </source>
</evidence>
<dbReference type="GO" id="GO:0042393">
    <property type="term" value="F:histone binding"/>
    <property type="evidence" value="ECO:0007669"/>
    <property type="project" value="TreeGrafter"/>
</dbReference>
<evidence type="ECO:0000259" key="5">
    <source>
        <dbReference type="Pfam" id="PF13872"/>
    </source>
</evidence>
<dbReference type="PANTHER" id="PTHR12706">
    <property type="entry name" value="STRAWBERRY NOTCH-RELATED"/>
    <property type="match status" value="1"/>
</dbReference>
<dbReference type="SUPFAM" id="SSF52540">
    <property type="entry name" value="P-loop containing nucleoside triphosphate hydrolases"/>
    <property type="match status" value="2"/>
</dbReference>
<gene>
    <name evidence="6" type="ORF">CYMTET_11346</name>
</gene>